<feature type="region of interest" description="Disordered" evidence="1">
    <location>
        <begin position="1"/>
        <end position="140"/>
    </location>
</feature>
<reference evidence="2 3" key="1">
    <citation type="journal article" date="2016" name="Mol. Biol. Evol.">
        <title>Comparative Genomics of Early-Diverging Mushroom-Forming Fungi Provides Insights into the Origins of Lignocellulose Decay Capabilities.</title>
        <authorList>
            <person name="Nagy L.G."/>
            <person name="Riley R."/>
            <person name="Tritt A."/>
            <person name="Adam C."/>
            <person name="Daum C."/>
            <person name="Floudas D."/>
            <person name="Sun H."/>
            <person name="Yadav J.S."/>
            <person name="Pangilinan J."/>
            <person name="Larsson K.H."/>
            <person name="Matsuura K."/>
            <person name="Barry K."/>
            <person name="Labutti K."/>
            <person name="Kuo R."/>
            <person name="Ohm R.A."/>
            <person name="Bhattacharya S.S."/>
            <person name="Shirouzu T."/>
            <person name="Yoshinaga Y."/>
            <person name="Martin F.M."/>
            <person name="Grigoriev I.V."/>
            <person name="Hibbett D.S."/>
        </authorList>
    </citation>
    <scope>NUCLEOTIDE SEQUENCE [LARGE SCALE GENOMIC DNA]</scope>
    <source>
        <strain evidence="2 3">TUFC12733</strain>
    </source>
</reference>
<accession>A0A167LFA4</accession>
<evidence type="ECO:0000313" key="2">
    <source>
        <dbReference type="EMBL" id="KZO95632.1"/>
    </source>
</evidence>
<organism evidence="2 3">
    <name type="scientific">Calocera viscosa (strain TUFC12733)</name>
    <dbReference type="NCBI Taxonomy" id="1330018"/>
    <lineage>
        <taxon>Eukaryota</taxon>
        <taxon>Fungi</taxon>
        <taxon>Dikarya</taxon>
        <taxon>Basidiomycota</taxon>
        <taxon>Agaricomycotina</taxon>
        <taxon>Dacrymycetes</taxon>
        <taxon>Dacrymycetales</taxon>
        <taxon>Dacrymycetaceae</taxon>
        <taxon>Calocera</taxon>
    </lineage>
</organism>
<gene>
    <name evidence="2" type="ORF">CALVIDRAFT_564671</name>
</gene>
<evidence type="ECO:0000256" key="1">
    <source>
        <dbReference type="SAM" id="MobiDB-lite"/>
    </source>
</evidence>
<dbReference type="OrthoDB" id="3355168at2759"/>
<sequence length="140" mass="14160">MSDEYGASGTGLGGSLVNRSMDPKDAQEPLNNPPQGDTTSEGGFGGDAFSNANQRGSDKYSRGQFGQGSMGESSEEKAPSTAAGMNEQGENAGLSDSLNPYGESAEDPPAGSGMSDRRSEAFESGPGLAAEQDDGGQGQI</sequence>
<protein>
    <submittedName>
        <fullName evidence="2">Uncharacterized protein</fullName>
    </submittedName>
</protein>
<keyword evidence="3" id="KW-1185">Reference proteome</keyword>
<feature type="compositionally biased region" description="Polar residues" evidence="1">
    <location>
        <begin position="29"/>
        <end position="41"/>
    </location>
</feature>
<dbReference type="EMBL" id="KV417288">
    <property type="protein sequence ID" value="KZO95632.1"/>
    <property type="molecule type" value="Genomic_DNA"/>
</dbReference>
<evidence type="ECO:0000313" key="3">
    <source>
        <dbReference type="Proteomes" id="UP000076738"/>
    </source>
</evidence>
<name>A0A167LFA4_CALVF</name>
<dbReference type="AlphaFoldDB" id="A0A167LFA4"/>
<dbReference type="Proteomes" id="UP000076738">
    <property type="component" value="Unassembled WGS sequence"/>
</dbReference>
<proteinExistence type="predicted"/>